<dbReference type="Proteomes" id="UP000000845">
    <property type="component" value="Chromosome"/>
</dbReference>
<sequence length="112" mass="12747">MSEEINENDKIILAFHLMWDSFPGSARLINSRHIIIASNKTAEENGFTEGVICARVGSPELHKGCMANHTLKTRTAQTDRKLDDRIRGWLPLEGYDDLFVHFTLPIPKKINE</sequence>
<name>D1ART1_SEBTE</name>
<keyword evidence="2" id="KW-1185">Reference proteome</keyword>
<protein>
    <submittedName>
        <fullName evidence="1">Uncharacterized protein</fullName>
    </submittedName>
</protein>
<reference evidence="2" key="1">
    <citation type="submission" date="2009-09" db="EMBL/GenBank/DDBJ databases">
        <title>The complete chromosome of Sebaldella termitidis ATCC 33386.</title>
        <authorList>
            <consortium name="US DOE Joint Genome Institute (JGI-PGF)"/>
            <person name="Lucas S."/>
            <person name="Copeland A."/>
            <person name="Lapidus A."/>
            <person name="Glavina del Rio T."/>
            <person name="Dalin E."/>
            <person name="Tice H."/>
            <person name="Bruce D."/>
            <person name="Goodwin L."/>
            <person name="Pitluck S."/>
            <person name="Kyrpides N."/>
            <person name="Mavromatis K."/>
            <person name="Ivanova N."/>
            <person name="Mikhailova N."/>
            <person name="Sims D."/>
            <person name="Meincke L."/>
            <person name="Brettin T."/>
            <person name="Detter J.C."/>
            <person name="Han C."/>
            <person name="Larimer F."/>
            <person name="Land M."/>
            <person name="Hauser L."/>
            <person name="Markowitz V."/>
            <person name="Cheng J.F."/>
            <person name="Hugenholtz P."/>
            <person name="Woyke T."/>
            <person name="Wu D."/>
            <person name="Eisen J.A."/>
        </authorList>
    </citation>
    <scope>NUCLEOTIDE SEQUENCE [LARGE SCALE GENOMIC DNA]</scope>
    <source>
        <strain evidence="2">ATCC 33386 / NCTC 11300</strain>
    </source>
</reference>
<evidence type="ECO:0000313" key="1">
    <source>
        <dbReference type="EMBL" id="ACZ10567.1"/>
    </source>
</evidence>
<dbReference type="eggNOG" id="ENOG5032UW0">
    <property type="taxonomic scope" value="Bacteria"/>
</dbReference>
<gene>
    <name evidence="1" type="ordered locus">Sterm_3733</name>
</gene>
<dbReference type="HOGENOM" id="CLU_164523_0_0_0"/>
<dbReference type="KEGG" id="str:Sterm_3733"/>
<evidence type="ECO:0000313" key="2">
    <source>
        <dbReference type="Proteomes" id="UP000000845"/>
    </source>
</evidence>
<accession>D1ART1</accession>
<dbReference type="EMBL" id="CP001739">
    <property type="protein sequence ID" value="ACZ10567.1"/>
    <property type="molecule type" value="Genomic_DNA"/>
</dbReference>
<dbReference type="AlphaFoldDB" id="D1ART1"/>
<organism evidence="1 2">
    <name type="scientific">Sebaldella termitidis (strain ATCC 33386 / NCTC 11300)</name>
    <dbReference type="NCBI Taxonomy" id="526218"/>
    <lineage>
        <taxon>Bacteria</taxon>
        <taxon>Fusobacteriati</taxon>
        <taxon>Fusobacteriota</taxon>
        <taxon>Fusobacteriia</taxon>
        <taxon>Fusobacteriales</taxon>
        <taxon>Leptotrichiaceae</taxon>
        <taxon>Sebaldella</taxon>
    </lineage>
</organism>
<reference evidence="1 2" key="2">
    <citation type="journal article" date="2010" name="Stand. Genomic Sci.">
        <title>Complete genome sequence of Sebaldella termitidis type strain (NCTC 11300).</title>
        <authorList>
            <person name="Harmon-Smith M."/>
            <person name="Celia L."/>
            <person name="Chertkov O."/>
            <person name="Lapidus A."/>
            <person name="Copeland A."/>
            <person name="Glavina Del Rio T."/>
            <person name="Nolan M."/>
            <person name="Lucas S."/>
            <person name="Tice H."/>
            <person name="Cheng J.F."/>
            <person name="Han C."/>
            <person name="Detter J.C."/>
            <person name="Bruce D."/>
            <person name="Goodwin L."/>
            <person name="Pitluck S."/>
            <person name="Pati A."/>
            <person name="Liolios K."/>
            <person name="Ivanova N."/>
            <person name="Mavromatis K."/>
            <person name="Mikhailova N."/>
            <person name="Chen A."/>
            <person name="Palaniappan K."/>
            <person name="Land M."/>
            <person name="Hauser L."/>
            <person name="Chang Y.J."/>
            <person name="Jeffries C.D."/>
            <person name="Brettin T."/>
            <person name="Goker M."/>
            <person name="Beck B."/>
            <person name="Bristow J."/>
            <person name="Eisen J.A."/>
            <person name="Markowitz V."/>
            <person name="Hugenholtz P."/>
            <person name="Kyrpides N.C."/>
            <person name="Klenk H.P."/>
            <person name="Chen F."/>
        </authorList>
    </citation>
    <scope>NUCLEOTIDE SEQUENCE [LARGE SCALE GENOMIC DNA]</scope>
    <source>
        <strain evidence="2">ATCC 33386 / NCTC 11300</strain>
    </source>
</reference>
<dbReference type="RefSeq" id="WP_012863149.1">
    <property type="nucleotide sequence ID" value="NC_013517.1"/>
</dbReference>
<proteinExistence type="predicted"/>